<dbReference type="STRING" id="229919.GCA_001050195_00266"/>
<dbReference type="OrthoDB" id="9802488at2"/>
<evidence type="ECO:0000256" key="1">
    <source>
        <dbReference type="ARBA" id="ARBA00044755"/>
    </source>
</evidence>
<dbReference type="PANTHER" id="PTHR35024">
    <property type="entry name" value="HYPOTHETICAL CYTOSOLIC PROTEIN"/>
    <property type="match status" value="1"/>
</dbReference>
<gene>
    <name evidence="2" type="ORF">DEQ80_10120</name>
</gene>
<dbReference type="InterPro" id="IPR007607">
    <property type="entry name" value="BacA/B"/>
</dbReference>
<accession>A0A3D1JI86</accession>
<proteinExistence type="inferred from homology"/>
<organism evidence="2 3">
    <name type="scientific">Anaerolinea thermolimosa</name>
    <dbReference type="NCBI Taxonomy" id="229919"/>
    <lineage>
        <taxon>Bacteria</taxon>
        <taxon>Bacillati</taxon>
        <taxon>Chloroflexota</taxon>
        <taxon>Anaerolineae</taxon>
        <taxon>Anaerolineales</taxon>
        <taxon>Anaerolineaceae</taxon>
        <taxon>Anaerolinea</taxon>
    </lineage>
</organism>
<protein>
    <submittedName>
        <fullName evidence="2">Polymer-forming cytoskeletal protein</fullName>
    </submittedName>
</protein>
<comment type="caution">
    <text evidence="2">The sequence shown here is derived from an EMBL/GenBank/DDBJ whole genome shotgun (WGS) entry which is preliminary data.</text>
</comment>
<dbReference type="RefSeq" id="WP_062188999.1">
    <property type="nucleotide sequence ID" value="NZ_DF967965.1"/>
</dbReference>
<dbReference type="EMBL" id="DPBP01000041">
    <property type="protein sequence ID" value="HCE18203.1"/>
    <property type="molecule type" value="Genomic_DNA"/>
</dbReference>
<reference evidence="2 3" key="1">
    <citation type="journal article" date="2018" name="Nat. Biotechnol.">
        <title>A standardized bacterial taxonomy based on genome phylogeny substantially revises the tree of life.</title>
        <authorList>
            <person name="Parks D.H."/>
            <person name="Chuvochina M."/>
            <person name="Waite D.W."/>
            <person name="Rinke C."/>
            <person name="Skarshewski A."/>
            <person name="Chaumeil P.A."/>
            <person name="Hugenholtz P."/>
        </authorList>
    </citation>
    <scope>NUCLEOTIDE SEQUENCE [LARGE SCALE GENOMIC DNA]</scope>
    <source>
        <strain evidence="2">UBA8781</strain>
    </source>
</reference>
<dbReference type="AlphaFoldDB" id="A0A3D1JI86"/>
<evidence type="ECO:0000313" key="3">
    <source>
        <dbReference type="Proteomes" id="UP000264141"/>
    </source>
</evidence>
<comment type="similarity">
    <text evidence="1">Belongs to the bactofilin family.</text>
</comment>
<name>A0A3D1JI86_9CHLR</name>
<dbReference type="PANTHER" id="PTHR35024:SF4">
    <property type="entry name" value="POLYMER-FORMING CYTOSKELETAL PROTEIN"/>
    <property type="match status" value="1"/>
</dbReference>
<sequence length="142" mass="15147">MFRKQQPQTPPVAPPVERVTSVLGPGILWKGNLRGTGGVRIEGAFEGDITLRGLVVIGETGRLVCQTLQANTVIVAGTVSGNIIAEKLEIRGTGRVWGDVVTTSLSTEEGAFLRGQVRMEEKIEIVIEEEPVEGTQPAGEEA</sequence>
<dbReference type="Pfam" id="PF04519">
    <property type="entry name" value="Bactofilin"/>
    <property type="match status" value="1"/>
</dbReference>
<dbReference type="Proteomes" id="UP000264141">
    <property type="component" value="Unassembled WGS sequence"/>
</dbReference>
<evidence type="ECO:0000313" key="2">
    <source>
        <dbReference type="EMBL" id="HCE18203.1"/>
    </source>
</evidence>